<evidence type="ECO:0000259" key="10">
    <source>
        <dbReference type="PROSITE" id="PS51643"/>
    </source>
</evidence>
<comment type="similarity">
    <text evidence="1">In the N-terminal section; belongs to the CRISPR-associated nuclease Cas3-HD family.</text>
</comment>
<evidence type="ECO:0000313" key="11">
    <source>
        <dbReference type="EMBL" id="KAB1442873.1"/>
    </source>
</evidence>
<comment type="similarity">
    <text evidence="2">In the central section; belongs to the CRISPR-associated helicase Cas3 family.</text>
</comment>
<dbReference type="InterPro" id="IPR001650">
    <property type="entry name" value="Helicase_C-like"/>
</dbReference>
<name>A0A6N6N4J4_9BACT</name>
<dbReference type="InterPro" id="IPR006483">
    <property type="entry name" value="CRISPR-assoc_Cas3_HD"/>
</dbReference>
<dbReference type="Gene3D" id="1.10.3210.30">
    <property type="match status" value="1"/>
</dbReference>
<keyword evidence="8" id="KW-0067">ATP-binding</keyword>
<dbReference type="Gene3D" id="3.40.50.300">
    <property type="entry name" value="P-loop containing nucleotide triphosphate hydrolases"/>
    <property type="match status" value="2"/>
</dbReference>
<dbReference type="GO" id="GO:0016787">
    <property type="term" value="F:hydrolase activity"/>
    <property type="evidence" value="ECO:0007669"/>
    <property type="project" value="UniProtKB-KW"/>
</dbReference>
<dbReference type="PROSITE" id="PS51643">
    <property type="entry name" value="HD_CAS3"/>
    <property type="match status" value="1"/>
</dbReference>
<dbReference type="InterPro" id="IPR038257">
    <property type="entry name" value="CRISPR-assoc_Cas3_HD_sf"/>
</dbReference>
<keyword evidence="5" id="KW-0547">Nucleotide-binding</keyword>
<evidence type="ECO:0000256" key="3">
    <source>
        <dbReference type="ARBA" id="ARBA00022722"/>
    </source>
</evidence>
<gene>
    <name evidence="11" type="primary">cas3</name>
    <name evidence="11" type="ORF">F8A88_00940</name>
</gene>
<keyword evidence="3" id="KW-0540">Nuclease</keyword>
<dbReference type="InterPro" id="IPR054712">
    <property type="entry name" value="Cas3-like_dom"/>
</dbReference>
<evidence type="ECO:0000256" key="9">
    <source>
        <dbReference type="ARBA" id="ARBA00023118"/>
    </source>
</evidence>
<evidence type="ECO:0000256" key="4">
    <source>
        <dbReference type="ARBA" id="ARBA00022723"/>
    </source>
</evidence>
<dbReference type="InterPro" id="IPR003607">
    <property type="entry name" value="HD/PDEase_dom"/>
</dbReference>
<keyword evidence="6" id="KW-0378">Hydrolase</keyword>
<organism evidence="11 12">
    <name type="scientific">Pseudodesulfovibrio senegalensis</name>
    <dbReference type="NCBI Taxonomy" id="1721087"/>
    <lineage>
        <taxon>Bacteria</taxon>
        <taxon>Pseudomonadati</taxon>
        <taxon>Thermodesulfobacteriota</taxon>
        <taxon>Desulfovibrionia</taxon>
        <taxon>Desulfovibrionales</taxon>
        <taxon>Desulfovibrionaceae</taxon>
    </lineage>
</organism>
<evidence type="ECO:0000256" key="6">
    <source>
        <dbReference type="ARBA" id="ARBA00022801"/>
    </source>
</evidence>
<proteinExistence type="inferred from homology"/>
<dbReference type="CDD" id="cd09641">
    <property type="entry name" value="Cas3''_I"/>
    <property type="match status" value="1"/>
</dbReference>
<dbReference type="Pfam" id="PF22590">
    <property type="entry name" value="Cas3-like_C_2"/>
    <property type="match status" value="1"/>
</dbReference>
<evidence type="ECO:0000256" key="2">
    <source>
        <dbReference type="ARBA" id="ARBA00009046"/>
    </source>
</evidence>
<dbReference type="NCBIfam" id="TIGR01596">
    <property type="entry name" value="cas3_HD"/>
    <property type="match status" value="1"/>
</dbReference>
<dbReference type="PANTHER" id="PTHR47963:SF9">
    <property type="entry name" value="CRISPR-ASSOCIATED ENDONUCLEASE_HELICASE CAS3"/>
    <property type="match status" value="1"/>
</dbReference>
<dbReference type="NCBIfam" id="TIGR01587">
    <property type="entry name" value="cas3_core"/>
    <property type="match status" value="1"/>
</dbReference>
<dbReference type="InterPro" id="IPR006474">
    <property type="entry name" value="Helicase_Cas3_CRISPR-ass_core"/>
</dbReference>
<evidence type="ECO:0000313" key="12">
    <source>
        <dbReference type="Proteomes" id="UP000438699"/>
    </source>
</evidence>
<dbReference type="Pfam" id="PF18019">
    <property type="entry name" value="Cas3_HD"/>
    <property type="match status" value="1"/>
</dbReference>
<dbReference type="SMART" id="SM00490">
    <property type="entry name" value="HELICc"/>
    <property type="match status" value="1"/>
</dbReference>
<keyword evidence="9" id="KW-0051">Antiviral defense</keyword>
<dbReference type="GO" id="GO:0004518">
    <property type="term" value="F:nuclease activity"/>
    <property type="evidence" value="ECO:0007669"/>
    <property type="project" value="UniProtKB-KW"/>
</dbReference>
<dbReference type="GO" id="GO:0005524">
    <property type="term" value="F:ATP binding"/>
    <property type="evidence" value="ECO:0007669"/>
    <property type="project" value="UniProtKB-KW"/>
</dbReference>
<evidence type="ECO:0000256" key="8">
    <source>
        <dbReference type="ARBA" id="ARBA00022840"/>
    </source>
</evidence>
<keyword evidence="7" id="KW-0347">Helicase</keyword>
<dbReference type="GO" id="GO:0003723">
    <property type="term" value="F:RNA binding"/>
    <property type="evidence" value="ECO:0007669"/>
    <property type="project" value="TreeGrafter"/>
</dbReference>
<dbReference type="EMBL" id="WAIE01000001">
    <property type="protein sequence ID" value="KAB1442873.1"/>
    <property type="molecule type" value="Genomic_DNA"/>
</dbReference>
<dbReference type="InterPro" id="IPR027417">
    <property type="entry name" value="P-loop_NTPase"/>
</dbReference>
<evidence type="ECO:0000256" key="7">
    <source>
        <dbReference type="ARBA" id="ARBA00022806"/>
    </source>
</evidence>
<keyword evidence="4" id="KW-0479">Metal-binding</keyword>
<dbReference type="SMART" id="SM00471">
    <property type="entry name" value="HDc"/>
    <property type="match status" value="1"/>
</dbReference>
<dbReference type="GO" id="GO:0046872">
    <property type="term" value="F:metal ion binding"/>
    <property type="evidence" value="ECO:0007669"/>
    <property type="project" value="UniProtKB-KW"/>
</dbReference>
<feature type="domain" description="HD Cas3-type" evidence="10">
    <location>
        <begin position="34"/>
        <end position="215"/>
    </location>
</feature>
<sequence>MKSQRAYQGAGPSHYFCHRGKDRVQYDYWGKTFLDGDWHHLGHHCLDVAAVAERLLDTNPVWSARMVDLAPMPSVHARSLLLFLAACHDLGKFHPGFQRLTPLGEKFGHRRGGYAHHHTEYGLAFWEKLWPWDYLDLPDEYSLKPLLTAAFCHHGSPRGICDLGHSTFSVEADAEAFVREMAARFLCESYEQFREAELEPLSWFAAGLIILADWIGSNEHWFKPVSRWDGFEAYWPAAQGRAADAVAALGLAGARATDTCGFADLLPHLKGCAPSHMQQAVLDLPEPAGPEMLIIEDLTGGGKTEAALLAAHRSMRFGLASGLYVGLPTMATANAMYERLARGYRALFDQDIFFALAHGGTFLNETYMSGLGARQGADNDEGAAVSAHWLADSRKKALLAACGVGTIDQALLGVLGAKHQSLRLLGLCRSVLVVDEVHSYDVYTGELLANLLRFHAAMGGSAVLLSATMTDELRRSLAGAWRNGRTLAGKSVPEFEQDADPFSVPFPLMTRLTDEKSESMLVATRRALNVVVDSVHDESGMFDTLRRAFKAGACACWIRNTVADVLDAARLLVEEYGLPADRVLVFHSRFTGADRADIERDVLHLFGKESVASDRAGKILIASQVVEQSLDLDFDVLLSDLAPMELMIQRAGRCHRHERSRPVGYETAVMRVLMPEPGDDAPGDWYGAMFEKGQYVYPRPAVLWRTARLLCTKGAIVLPRDARELVEGAYGDGVLCAPQSMDGREMDAFGKECADKAVACFGSLDFSGGYSLEGSPWGDDVAAPTRLGEPGHGLRLLRVEDDGVRLWSDDGKGVTMDNCVRSEVRVAVRLLSSAHVPESCAGAVSSLMESMPDKGRWCVYLPLREISPGVWSGSGEDGRGVARNVRYDRRCGLVVD</sequence>
<evidence type="ECO:0000256" key="1">
    <source>
        <dbReference type="ARBA" id="ARBA00006847"/>
    </source>
</evidence>
<protein>
    <submittedName>
        <fullName evidence="11">CRISPR-associated helicase Cas3</fullName>
    </submittedName>
</protein>
<dbReference type="PANTHER" id="PTHR47963">
    <property type="entry name" value="DEAD-BOX ATP-DEPENDENT RNA HELICASE 47, MITOCHONDRIAL"/>
    <property type="match status" value="1"/>
</dbReference>
<accession>A0A6N6N4J4</accession>
<evidence type="ECO:0000256" key="5">
    <source>
        <dbReference type="ARBA" id="ARBA00022741"/>
    </source>
</evidence>
<dbReference type="Proteomes" id="UP000438699">
    <property type="component" value="Unassembled WGS sequence"/>
</dbReference>
<dbReference type="InterPro" id="IPR050547">
    <property type="entry name" value="DEAD_box_RNA_helicases"/>
</dbReference>
<reference evidence="11 12" key="1">
    <citation type="journal article" date="2017" name="Int. J. Syst. Evol. Microbiol.">
        <title>Desulfovibrio senegalensis sp. nov., a mesophilic sulfate reducer isolated from marine sediment.</title>
        <authorList>
            <person name="Thioye A."/>
            <person name="Gam Z.B.A."/>
            <person name="Mbengue M."/>
            <person name="Cayol J.L."/>
            <person name="Joseph-Bartoli M."/>
            <person name="Toure-Kane C."/>
            <person name="Labat M."/>
        </authorList>
    </citation>
    <scope>NUCLEOTIDE SEQUENCE [LARGE SCALE GENOMIC DNA]</scope>
    <source>
        <strain evidence="11 12">DSM 101509</strain>
    </source>
</reference>
<keyword evidence="12" id="KW-1185">Reference proteome</keyword>
<dbReference type="SUPFAM" id="SSF52540">
    <property type="entry name" value="P-loop containing nucleoside triphosphate hydrolases"/>
    <property type="match status" value="1"/>
</dbReference>
<comment type="caution">
    <text evidence="11">The sequence shown here is derived from an EMBL/GenBank/DDBJ whole genome shotgun (WGS) entry which is preliminary data.</text>
</comment>
<dbReference type="GO" id="GO:0051607">
    <property type="term" value="P:defense response to virus"/>
    <property type="evidence" value="ECO:0007669"/>
    <property type="project" value="UniProtKB-KW"/>
</dbReference>
<dbReference type="AlphaFoldDB" id="A0A6N6N4J4"/>
<dbReference type="GO" id="GO:0003724">
    <property type="term" value="F:RNA helicase activity"/>
    <property type="evidence" value="ECO:0007669"/>
    <property type="project" value="TreeGrafter"/>
</dbReference>